<dbReference type="Pfam" id="PF03401">
    <property type="entry name" value="TctC"/>
    <property type="match status" value="1"/>
</dbReference>
<dbReference type="Gene3D" id="3.40.190.150">
    <property type="entry name" value="Bordetella uptake gene, domain 1"/>
    <property type="match status" value="1"/>
</dbReference>
<evidence type="ECO:0000256" key="1">
    <source>
        <dbReference type="ARBA" id="ARBA00006987"/>
    </source>
</evidence>
<keyword evidence="3" id="KW-1185">Reference proteome</keyword>
<dbReference type="PIRSF" id="PIRSF017082">
    <property type="entry name" value="YflP"/>
    <property type="match status" value="1"/>
</dbReference>
<dbReference type="PANTHER" id="PTHR42928:SF5">
    <property type="entry name" value="BLR1237 PROTEIN"/>
    <property type="match status" value="1"/>
</dbReference>
<proteinExistence type="inferred from homology"/>
<dbReference type="Proteomes" id="UP000177515">
    <property type="component" value="Chromosome 1"/>
</dbReference>
<dbReference type="Gene3D" id="3.40.190.10">
    <property type="entry name" value="Periplasmic binding protein-like II"/>
    <property type="match status" value="1"/>
</dbReference>
<dbReference type="InterPro" id="IPR005064">
    <property type="entry name" value="BUG"/>
</dbReference>
<reference evidence="2 3" key="1">
    <citation type="submission" date="2016-10" db="EMBL/GenBank/DDBJ databases">
        <title>Complete genome sequences of three Cupriavidus strains isolated from various Malaysian environments.</title>
        <authorList>
            <person name="Abdullah A.A.-A."/>
            <person name="Shafie N.A.H."/>
            <person name="Lau N.S."/>
        </authorList>
    </citation>
    <scope>NUCLEOTIDE SEQUENCE [LARGE SCALE GENOMIC DNA]</scope>
    <source>
        <strain evidence="2 3">USMAA1020</strain>
    </source>
</reference>
<name>A0ABM6F9A5_9BURK</name>
<evidence type="ECO:0000313" key="2">
    <source>
        <dbReference type="EMBL" id="AOZ08252.1"/>
    </source>
</evidence>
<dbReference type="InterPro" id="IPR042100">
    <property type="entry name" value="Bug_dom1"/>
</dbReference>
<protein>
    <submittedName>
        <fullName evidence="2">ABC transporter substrate-binding protein</fullName>
    </submittedName>
</protein>
<sequence>MCAAPFCIPAGIPAARAAAFPERPVKLVVPYAPGGSADQLARALADGMGRDLKQPVVVENRPGANTMIAATAVARASADGYTMLLASNASMVLNPMLYKKVNYDARRDFKVVSVAAEIPLVVVTNTQVPAGNIRDFASYAKANAGKLNYASVGLGNPLQLATEMLKTELGIQLTHVPYNGSAPALSALLANDVQLMIDVVSTSLPHIKAGKLKALAVTGRERLEVLPNVPTVAESGHPDYQAATWFGLAVPAQTPPEVVARLQAAAAHVTADPGFRRTFAELGLVIQRPRDSAEIQRYVDADRARWGAVIQANHIALD</sequence>
<dbReference type="EMBL" id="CP017754">
    <property type="protein sequence ID" value="AOZ08252.1"/>
    <property type="molecule type" value="Genomic_DNA"/>
</dbReference>
<gene>
    <name evidence="2" type="ORF">BKK80_19130</name>
</gene>
<organism evidence="2 3">
    <name type="scientific">Cupriavidus malaysiensis</name>
    <dbReference type="NCBI Taxonomy" id="367825"/>
    <lineage>
        <taxon>Bacteria</taxon>
        <taxon>Pseudomonadati</taxon>
        <taxon>Pseudomonadota</taxon>
        <taxon>Betaproteobacteria</taxon>
        <taxon>Burkholderiales</taxon>
        <taxon>Burkholderiaceae</taxon>
        <taxon>Cupriavidus</taxon>
    </lineage>
</organism>
<dbReference type="SUPFAM" id="SSF53850">
    <property type="entry name" value="Periplasmic binding protein-like II"/>
    <property type="match status" value="1"/>
</dbReference>
<dbReference type="CDD" id="cd07012">
    <property type="entry name" value="PBP2_Bug_TTT"/>
    <property type="match status" value="1"/>
</dbReference>
<dbReference type="PANTHER" id="PTHR42928">
    <property type="entry name" value="TRICARBOXYLATE-BINDING PROTEIN"/>
    <property type="match status" value="1"/>
</dbReference>
<evidence type="ECO:0000313" key="3">
    <source>
        <dbReference type="Proteomes" id="UP000177515"/>
    </source>
</evidence>
<comment type="similarity">
    <text evidence="1">Belongs to the UPF0065 (bug) family.</text>
</comment>
<accession>A0ABM6F9A5</accession>